<feature type="non-terminal residue" evidence="5">
    <location>
        <position position="1"/>
    </location>
</feature>
<feature type="region of interest" description="Disordered" evidence="3">
    <location>
        <begin position="183"/>
        <end position="290"/>
    </location>
</feature>
<keyword evidence="6" id="KW-1185">Reference proteome</keyword>
<feature type="compositionally biased region" description="Polar residues" evidence="3">
    <location>
        <begin position="185"/>
        <end position="202"/>
    </location>
</feature>
<feature type="region of interest" description="Disordered" evidence="3">
    <location>
        <begin position="89"/>
        <end position="119"/>
    </location>
</feature>
<feature type="domain" description="Chromo" evidence="4">
    <location>
        <begin position="126"/>
        <end position="185"/>
    </location>
</feature>
<dbReference type="PANTHER" id="PTHR22812">
    <property type="entry name" value="CHROMOBOX PROTEIN"/>
    <property type="match status" value="1"/>
</dbReference>
<dbReference type="Pfam" id="PF01393">
    <property type="entry name" value="Chromo_shadow"/>
    <property type="match status" value="1"/>
</dbReference>
<dbReference type="STRING" id="44941.A0A397W6I0"/>
<dbReference type="SMART" id="SM00298">
    <property type="entry name" value="CHROMO"/>
    <property type="match status" value="1"/>
</dbReference>
<reference evidence="5 6" key="1">
    <citation type="submission" date="2018-06" db="EMBL/GenBank/DDBJ databases">
        <title>Comparative genomics reveals the genomic features of Rhizophagus irregularis, R. cerebriforme, R. diaphanum and Gigaspora rosea, and their symbiotic lifestyle signature.</title>
        <authorList>
            <person name="Morin E."/>
            <person name="San Clemente H."/>
            <person name="Chen E.C.H."/>
            <person name="De La Providencia I."/>
            <person name="Hainaut M."/>
            <person name="Kuo A."/>
            <person name="Kohler A."/>
            <person name="Murat C."/>
            <person name="Tang N."/>
            <person name="Roy S."/>
            <person name="Loubradou J."/>
            <person name="Henrissat B."/>
            <person name="Grigoriev I.V."/>
            <person name="Corradi N."/>
            <person name="Roux C."/>
            <person name="Martin F.M."/>
        </authorList>
    </citation>
    <scope>NUCLEOTIDE SEQUENCE [LARGE SCALE GENOMIC DNA]</scope>
    <source>
        <strain evidence="5 6">DAOM 194757</strain>
    </source>
</reference>
<sequence length="355" mass="41039">MSQHNIIPGDGAVSNSIIYGGNFFMGGNIVFGDGSSHVENEEYGIKESSKNLDDEIMEHNEVQKFSESDEDMLLSEKISWDSDSWYREDSPYSFDGPEDGDNDGDIEDGGIDDDEEIDNNIEDDEYVVEKIAGHRFNNDGELEYFIKWDGWEEKDNTWELSTHVFAEKLINEYWKALSVKKPFNSEPQKPMNSTKQDLSSNDLDVEVRKRSKKRKPKTVILSSDEEHSNKSKKTSQNVKKSPRATLSQSKESSENNEPKENEKPKNKKKKEKQPNVEANDIEPGTSSDWERDIGDIESVELKDEKLVVFIAWNSGMRSMHQVEEVNKKAPQKMLSFYQHHLKIKKFIRKRSWYCF</sequence>
<dbReference type="InterPro" id="IPR051219">
    <property type="entry name" value="Heterochromatin_chromo-domain"/>
</dbReference>
<dbReference type="PROSITE" id="PS50013">
    <property type="entry name" value="CHROMO_2"/>
    <property type="match status" value="1"/>
</dbReference>
<dbReference type="Pfam" id="PF00385">
    <property type="entry name" value="Chromo"/>
    <property type="match status" value="1"/>
</dbReference>
<dbReference type="Gene3D" id="2.40.50.40">
    <property type="match status" value="2"/>
</dbReference>
<feature type="compositionally biased region" description="Acidic residues" evidence="3">
    <location>
        <begin position="96"/>
        <end position="119"/>
    </location>
</feature>
<keyword evidence="2" id="KW-0539">Nucleus</keyword>
<dbReference type="Proteomes" id="UP000266673">
    <property type="component" value="Unassembled WGS sequence"/>
</dbReference>
<evidence type="ECO:0000256" key="2">
    <source>
        <dbReference type="ARBA" id="ARBA00023242"/>
    </source>
</evidence>
<organism evidence="5 6">
    <name type="scientific">Gigaspora rosea</name>
    <dbReference type="NCBI Taxonomy" id="44941"/>
    <lineage>
        <taxon>Eukaryota</taxon>
        <taxon>Fungi</taxon>
        <taxon>Fungi incertae sedis</taxon>
        <taxon>Mucoromycota</taxon>
        <taxon>Glomeromycotina</taxon>
        <taxon>Glomeromycetes</taxon>
        <taxon>Diversisporales</taxon>
        <taxon>Gigasporaceae</taxon>
        <taxon>Gigaspora</taxon>
    </lineage>
</organism>
<protein>
    <recommendedName>
        <fullName evidence="4">Chromo domain-containing protein</fullName>
    </recommendedName>
</protein>
<dbReference type="AlphaFoldDB" id="A0A397W6I0"/>
<dbReference type="InterPro" id="IPR016197">
    <property type="entry name" value="Chromo-like_dom_sf"/>
</dbReference>
<accession>A0A397W6I0</accession>
<gene>
    <name evidence="5" type="ORF">C2G38_2238627</name>
</gene>
<evidence type="ECO:0000313" key="5">
    <source>
        <dbReference type="EMBL" id="RIB29878.1"/>
    </source>
</evidence>
<dbReference type="CDD" id="cd00024">
    <property type="entry name" value="CD_CSD"/>
    <property type="match status" value="1"/>
</dbReference>
<feature type="compositionally biased region" description="Basic and acidic residues" evidence="3">
    <location>
        <begin position="251"/>
        <end position="264"/>
    </location>
</feature>
<dbReference type="EMBL" id="QKWP01000027">
    <property type="protein sequence ID" value="RIB29878.1"/>
    <property type="molecule type" value="Genomic_DNA"/>
</dbReference>
<dbReference type="SUPFAM" id="SSF54160">
    <property type="entry name" value="Chromo domain-like"/>
    <property type="match status" value="2"/>
</dbReference>
<evidence type="ECO:0000259" key="4">
    <source>
        <dbReference type="PROSITE" id="PS50013"/>
    </source>
</evidence>
<dbReference type="InterPro" id="IPR000953">
    <property type="entry name" value="Chromo/chromo_shadow_dom"/>
</dbReference>
<evidence type="ECO:0000313" key="6">
    <source>
        <dbReference type="Proteomes" id="UP000266673"/>
    </source>
</evidence>
<dbReference type="OrthoDB" id="433924at2759"/>
<comment type="subcellular location">
    <subcellularLocation>
        <location evidence="1">Nucleus</location>
    </subcellularLocation>
</comment>
<name>A0A397W6I0_9GLOM</name>
<dbReference type="InterPro" id="IPR008251">
    <property type="entry name" value="Chromo_shadow_dom"/>
</dbReference>
<dbReference type="GO" id="GO:0005634">
    <property type="term" value="C:nucleus"/>
    <property type="evidence" value="ECO:0007669"/>
    <property type="project" value="UniProtKB-SubCell"/>
</dbReference>
<evidence type="ECO:0000256" key="3">
    <source>
        <dbReference type="SAM" id="MobiDB-lite"/>
    </source>
</evidence>
<dbReference type="SMART" id="SM00300">
    <property type="entry name" value="ChSh"/>
    <property type="match status" value="1"/>
</dbReference>
<evidence type="ECO:0000256" key="1">
    <source>
        <dbReference type="ARBA" id="ARBA00004123"/>
    </source>
</evidence>
<comment type="caution">
    <text evidence="5">The sequence shown here is derived from an EMBL/GenBank/DDBJ whole genome shotgun (WGS) entry which is preliminary data.</text>
</comment>
<dbReference type="InterPro" id="IPR023780">
    <property type="entry name" value="Chromo_domain"/>
</dbReference>
<proteinExistence type="predicted"/>